<organism evidence="2 3">
    <name type="scientific">Rhizoctonia solani</name>
    <dbReference type="NCBI Taxonomy" id="456999"/>
    <lineage>
        <taxon>Eukaryota</taxon>
        <taxon>Fungi</taxon>
        <taxon>Dikarya</taxon>
        <taxon>Basidiomycota</taxon>
        <taxon>Agaricomycotina</taxon>
        <taxon>Agaricomycetes</taxon>
        <taxon>Cantharellales</taxon>
        <taxon>Ceratobasidiaceae</taxon>
        <taxon>Rhizoctonia</taxon>
    </lineage>
</organism>
<protein>
    <submittedName>
        <fullName evidence="2">GTPase-activating protein GYP2</fullName>
    </submittedName>
</protein>
<dbReference type="PROSITE" id="PS50086">
    <property type="entry name" value="TBC_RABGAP"/>
    <property type="match status" value="1"/>
</dbReference>
<feature type="domain" description="Rab-GAP TBC" evidence="1">
    <location>
        <begin position="244"/>
        <end position="432"/>
    </location>
</feature>
<dbReference type="KEGG" id="rsx:RhiXN_05255"/>
<dbReference type="PANTHER" id="PTHR36183:SF2">
    <property type="entry name" value="BETA-GLUCURONIDASE C-TERMINAL DOMAIN-CONTAINING PROTEIN"/>
    <property type="match status" value="1"/>
</dbReference>
<gene>
    <name evidence="2" type="ORF">RhiXN_05255</name>
</gene>
<dbReference type="InterPro" id="IPR017853">
    <property type="entry name" value="GH"/>
</dbReference>
<accession>A0A8H8NR81</accession>
<reference evidence="2" key="1">
    <citation type="submission" date="2020-05" db="EMBL/GenBank/DDBJ databases">
        <title>Evolutionary and genomic comparisons of hybrid uninucleate and nonhybrid Rhizoctonia fungi.</title>
        <authorList>
            <person name="Li C."/>
            <person name="Chen X."/>
        </authorList>
    </citation>
    <scope>NUCLEOTIDE SEQUENCE</scope>
    <source>
        <strain evidence="2">AG-1 IA</strain>
    </source>
</reference>
<evidence type="ECO:0000313" key="3">
    <source>
        <dbReference type="Proteomes" id="UP000650533"/>
    </source>
</evidence>
<proteinExistence type="predicted"/>
<dbReference type="Gene3D" id="1.10.472.80">
    <property type="entry name" value="Ypt/Rab-GAP domain of gyp1p, domain 3"/>
    <property type="match status" value="1"/>
</dbReference>
<dbReference type="Gene3D" id="1.10.8.270">
    <property type="entry name" value="putative rabgap domain of human tbc1 domain family member 14 like domains"/>
    <property type="match status" value="1"/>
</dbReference>
<dbReference type="InterPro" id="IPR000195">
    <property type="entry name" value="Rab-GAP-TBC_dom"/>
</dbReference>
<name>A0A8H8NR81_9AGAM</name>
<dbReference type="PANTHER" id="PTHR36183">
    <property type="entry name" value="BETA-GLUCURONIDASE"/>
    <property type="match status" value="1"/>
</dbReference>
<dbReference type="FunFam" id="1.10.472.80:FF:000051">
    <property type="entry name" value="Probable MDR1-Mac1p interacting protein"/>
    <property type="match status" value="1"/>
</dbReference>
<dbReference type="GeneID" id="67027534"/>
<dbReference type="InterPro" id="IPR031728">
    <property type="entry name" value="GlcAase_C"/>
</dbReference>
<dbReference type="EMBL" id="CP059659">
    <property type="protein sequence ID" value="QRW17253.1"/>
    <property type="molecule type" value="Genomic_DNA"/>
</dbReference>
<dbReference type="InterPro" id="IPR004182">
    <property type="entry name" value="GRAM"/>
</dbReference>
<dbReference type="Gene3D" id="3.20.20.80">
    <property type="entry name" value="Glycosidases"/>
    <property type="match status" value="1"/>
</dbReference>
<evidence type="ECO:0000313" key="2">
    <source>
        <dbReference type="EMBL" id="QRW17253.1"/>
    </source>
</evidence>
<dbReference type="RefSeq" id="XP_043177490.1">
    <property type="nucleotide sequence ID" value="XM_043325071.1"/>
</dbReference>
<dbReference type="Proteomes" id="UP000650533">
    <property type="component" value="Chromosome 2"/>
</dbReference>
<dbReference type="SUPFAM" id="SSF47923">
    <property type="entry name" value="Ypt/Rab-GAP domain of gyp1p"/>
    <property type="match status" value="2"/>
</dbReference>
<dbReference type="Pfam" id="PF00566">
    <property type="entry name" value="RabGAP-TBC"/>
    <property type="match status" value="1"/>
</dbReference>
<dbReference type="FunFam" id="1.10.8.270:FF:000015">
    <property type="entry name" value="GTPase activating protein (Gyp2)"/>
    <property type="match status" value="1"/>
</dbReference>
<sequence length="1552" mass="171591">MSGVISTQLRTHKDPTKDDINRLFFSLPAAGSCGPLEEGLEKVDISAVLTLHGQEDSFAGTLYLMPPFLCFASLDRKSVQFTIPLTTIRRVERLSSRAGVFALSLTVWHGMKIIVQLTSLRPTADAFCNHLRDALKVQLQSGQMKTLKNFVKTCYSESALLSSSTFADNEREDGSFIANEERGAGDESAPQFLGGLGLIHKFPGDAKKLREGSKLKLWKDYMRVHGRNLTLLRYPQATRLIQVGLPNRLRGELWETLSGSLYLRFNNPGAYQKLLEDNKGRVTTSTEEIEKDLNRSLPEYPAYQTDEGIDTLRRVLTAYSWKNPELGYCQAMNILTAAILIYMSEEQAFWLLEVLCNRLVPGYYSPSMWGTLLDQRVFEALVHRCLPIIHERFIAVDVQLSVASLPWFLSLYINSMPLIFAFRIVDCFFAMGPKVLFQVGLAILKINGEKLLKVEDDGAFISVMRSYFASLDQSAHPDHPDPRTRAITNFQELLLVAFREFSTITDATIIAERKRFRSEVVTGVESFAKRSAVRNLSTFGKFTRDEVGGVYDVLFKAVLVCPPDSISALADGEERPETRIGMKTFKVFLADIASWARDERVVSNGFIERVQREVADHDLIGRIFYYWDRQARGALSLQDLVLGLDEVMHNDLMGNIQVERTWNWDFIFRNEPGDAYLGAVSRFMTNAFEFGDALLPTPLGTEDGAGAPTVAANVPYLNLATFRMVVLADEILESFFESDLTASFRLEPVPEVQVPQPKTGFLGGLMSALVTDDNLKIFNRFADEVGKTIGKHQVVSKPSIGKMSHVTLQEPKARESLLTTPMREKQLKGSPSMSNISVAEKPSETLSELASLSIAPSTSSPAALAIPASPVVVPPKDEPIPSSPNPLNPLALVNERPKFAIDEAKEEEEDLDDLDAVAAEDGLLDEVDAFLEEHDAGLSAAEKDAAKDLLNAKPIGPESLAVSAPPRPMILFPICVKWSDQRAVPGPGAGTRDFFESLVNLIWDMKFRLSSPLYLTICAGLFDAVVSITASQEAIQLEVPRNPPQHASRMLHPAFASLSVDPAFWVEFFGNSSNPNKLSFQLIENIAERTGVSPWIRPGGVTQDSSLFDRKSGEPVRDVSTSGGIYRTTYGPDYFKSFSNFAPSTKFTITLNLGNNTLNIARDQAKAAYQYLKPDQIWAFELGNEPGNYKETQRNLSIWGADAYVKQWQDWTDAIDAAVPLKQPRWWGGSDGTTDDPNTIAIQTDLITSRGVTGKKVKEFSQHMYQYSSCRPASNARATVPNIMNHTNITSFVDILRSKIAAANSVGSDFVVGEFNSVSCSGKVNITDTFGQALWALDTSLYSASLNVSRVYLHQGATLVFQSDNQENIPGANGTPDLTIFGTHGIVNFEAVRVQIQASMFLFLSRKTYKSPTQLAASVSQLVLAEIVGKSRASQVVHLSPPVSVSADRFAAYGIYEHKKLSKLALINFSIFNKTETGRDAPGIRVRIGERSGKAPRVKRMTAPGLDEKNPDLVTWAGQAYTNGSAVGKLKLESLVDNTVWVRDSEAVLIDF</sequence>
<dbReference type="Pfam" id="PF16862">
    <property type="entry name" value="Glyco_hydro_79C"/>
    <property type="match status" value="1"/>
</dbReference>
<dbReference type="Pfam" id="PF02893">
    <property type="entry name" value="GRAM"/>
    <property type="match status" value="1"/>
</dbReference>
<evidence type="ECO:0000259" key="1">
    <source>
        <dbReference type="PROSITE" id="PS50086"/>
    </source>
</evidence>
<dbReference type="InterPro" id="IPR052974">
    <property type="entry name" value="GH79_Enzymes"/>
</dbReference>
<dbReference type="SUPFAM" id="SSF51445">
    <property type="entry name" value="(Trans)glycosidases"/>
    <property type="match status" value="1"/>
</dbReference>
<dbReference type="InterPro" id="IPR035969">
    <property type="entry name" value="Rab-GAP_TBC_sf"/>
</dbReference>
<dbReference type="SMART" id="SM00164">
    <property type="entry name" value="TBC"/>
    <property type="match status" value="1"/>
</dbReference>